<name>A0A0J8B1A3_BETVV</name>
<dbReference type="Gramene" id="KMS94789">
    <property type="protein sequence ID" value="KMS94789"/>
    <property type="gene ID" value="BVRB_015250"/>
</dbReference>
<keyword evidence="3" id="KW-1185">Reference proteome</keyword>
<accession>A0A0J8B1A3</accession>
<gene>
    <name evidence="2" type="ORF">BVRB_015250</name>
</gene>
<dbReference type="AlphaFoldDB" id="A0A0J8B1A3"/>
<sequence>PKVPPHESEPPPPPFQEADVPVPPEHKPLVTPGAVAETGFPL</sequence>
<evidence type="ECO:0000313" key="3">
    <source>
        <dbReference type="Proteomes" id="UP000035740"/>
    </source>
</evidence>
<evidence type="ECO:0000256" key="1">
    <source>
        <dbReference type="SAM" id="MobiDB-lite"/>
    </source>
</evidence>
<dbReference type="Proteomes" id="UP000035740">
    <property type="component" value="Unassembled WGS sequence"/>
</dbReference>
<reference evidence="2 3" key="1">
    <citation type="journal article" date="2014" name="Nature">
        <title>The genome of the recently domesticated crop plant sugar beet (Beta vulgaris).</title>
        <authorList>
            <person name="Dohm J.C."/>
            <person name="Minoche A.E."/>
            <person name="Holtgrawe D."/>
            <person name="Capella-Gutierrez S."/>
            <person name="Zakrzewski F."/>
            <person name="Tafer H."/>
            <person name="Rupp O."/>
            <person name="Sorensen T.R."/>
            <person name="Stracke R."/>
            <person name="Reinhardt R."/>
            <person name="Goesmann A."/>
            <person name="Kraft T."/>
            <person name="Schulz B."/>
            <person name="Stadler P.F."/>
            <person name="Schmidt T."/>
            <person name="Gabaldon T."/>
            <person name="Lehrach H."/>
            <person name="Weisshaar B."/>
            <person name="Himmelbauer H."/>
        </authorList>
    </citation>
    <scope>NUCLEOTIDE SEQUENCE [LARGE SCALE GENOMIC DNA]</scope>
    <source>
        <tissue evidence="2">Taproot</tissue>
    </source>
</reference>
<protein>
    <submittedName>
        <fullName evidence="2">Uncharacterized protein</fullName>
    </submittedName>
</protein>
<proteinExistence type="predicted"/>
<dbReference type="EMBL" id="KQ090861">
    <property type="protein sequence ID" value="KMS94789.1"/>
    <property type="molecule type" value="Genomic_DNA"/>
</dbReference>
<evidence type="ECO:0000313" key="2">
    <source>
        <dbReference type="EMBL" id="KMS94789.1"/>
    </source>
</evidence>
<organism evidence="2 3">
    <name type="scientific">Beta vulgaris subsp. vulgaris</name>
    <name type="common">Beet</name>
    <dbReference type="NCBI Taxonomy" id="3555"/>
    <lineage>
        <taxon>Eukaryota</taxon>
        <taxon>Viridiplantae</taxon>
        <taxon>Streptophyta</taxon>
        <taxon>Embryophyta</taxon>
        <taxon>Tracheophyta</taxon>
        <taxon>Spermatophyta</taxon>
        <taxon>Magnoliopsida</taxon>
        <taxon>eudicotyledons</taxon>
        <taxon>Gunneridae</taxon>
        <taxon>Pentapetalae</taxon>
        <taxon>Caryophyllales</taxon>
        <taxon>Chenopodiaceae</taxon>
        <taxon>Betoideae</taxon>
        <taxon>Beta</taxon>
    </lineage>
</organism>
<feature type="region of interest" description="Disordered" evidence="1">
    <location>
        <begin position="1"/>
        <end position="42"/>
    </location>
</feature>
<feature type="non-terminal residue" evidence="2">
    <location>
        <position position="1"/>
    </location>
</feature>